<dbReference type="SUPFAM" id="SSF160631">
    <property type="entry name" value="SMI1/KNR4-like"/>
    <property type="match status" value="1"/>
</dbReference>
<feature type="compositionally biased region" description="Basic and acidic residues" evidence="2">
    <location>
        <begin position="458"/>
        <end position="469"/>
    </location>
</feature>
<dbReference type="PANTHER" id="PTHR47432:SF1">
    <property type="entry name" value="CELL WALL ASSEMBLY REGULATOR SMI1"/>
    <property type="match status" value="1"/>
</dbReference>
<evidence type="ECO:0000313" key="4">
    <source>
        <dbReference type="EMBL" id="RPA83808.1"/>
    </source>
</evidence>
<dbReference type="SMART" id="SM00860">
    <property type="entry name" value="SMI1_KNR4"/>
    <property type="match status" value="1"/>
</dbReference>
<feature type="compositionally biased region" description="Basic and acidic residues" evidence="2">
    <location>
        <begin position="524"/>
        <end position="541"/>
    </location>
</feature>
<protein>
    <submittedName>
        <fullName evidence="4">Cell wall assembly and cell proliferation coordinating protein</fullName>
    </submittedName>
</protein>
<dbReference type="Pfam" id="PF09346">
    <property type="entry name" value="SMI1_KNR4"/>
    <property type="match status" value="1"/>
</dbReference>
<dbReference type="InterPro" id="IPR009203">
    <property type="entry name" value="Knr4/Smi1"/>
</dbReference>
<feature type="compositionally biased region" description="Polar residues" evidence="2">
    <location>
        <begin position="386"/>
        <end position="399"/>
    </location>
</feature>
<feature type="region of interest" description="Disordered" evidence="2">
    <location>
        <begin position="369"/>
        <end position="541"/>
    </location>
</feature>
<evidence type="ECO:0000256" key="2">
    <source>
        <dbReference type="SAM" id="MobiDB-lite"/>
    </source>
</evidence>
<dbReference type="Proteomes" id="UP000275078">
    <property type="component" value="Unassembled WGS sequence"/>
</dbReference>
<feature type="region of interest" description="Disordered" evidence="2">
    <location>
        <begin position="16"/>
        <end position="103"/>
    </location>
</feature>
<proteinExistence type="inferred from homology"/>
<dbReference type="STRING" id="1160509.A0A3N4IGJ6"/>
<feature type="compositionally biased region" description="Polar residues" evidence="2">
    <location>
        <begin position="84"/>
        <end position="103"/>
    </location>
</feature>
<feature type="compositionally biased region" description="Basic and acidic residues" evidence="2">
    <location>
        <begin position="57"/>
        <end position="70"/>
    </location>
</feature>
<dbReference type="EMBL" id="ML119662">
    <property type="protein sequence ID" value="RPA83808.1"/>
    <property type="molecule type" value="Genomic_DNA"/>
</dbReference>
<dbReference type="PANTHER" id="PTHR47432">
    <property type="entry name" value="CELL WALL ASSEMBLY REGULATOR SMI1"/>
    <property type="match status" value="1"/>
</dbReference>
<evidence type="ECO:0000313" key="5">
    <source>
        <dbReference type="Proteomes" id="UP000275078"/>
    </source>
</evidence>
<evidence type="ECO:0000256" key="1">
    <source>
        <dbReference type="ARBA" id="ARBA00005303"/>
    </source>
</evidence>
<dbReference type="GO" id="GO:0070880">
    <property type="term" value="P:fungal-type cell wall beta-glucan biosynthetic process"/>
    <property type="evidence" value="ECO:0007669"/>
    <property type="project" value="TreeGrafter"/>
</dbReference>
<sequence length="541" mass="59243">MDGRLGEQVKSIWHALTSNDRHASHDSPYRTSDSRRMSGVGGIGRNPPLSSVGTYRDSSHDLSGYHEDGARSTTALHAPGGLQTPRSASTMGSPTSPYSPGMRTSQIQQQADPAGGIAMQDFGPEGVPPPPPVAHSWSRIDRWAEKNYPELFDQLCEPATMNDLNELEHELDCSLPMEVRESIMFHDGQERGGRPTGILLGAMLLDCEEILDEWNNWRTVNVHYLSQQPLGGLGAPGGSRAANRMSIQGTQIQKRQDSHPDGHVQKVYSHPGWIPMARDWGGNYIAIDLAPGPLGKWGQVILFGRDYDCKFVVARSWASFLATVADDLESPHWYVDNEGEGELRLRDPKSPRAEPTYLQILRVRCERKYGRKFRPRPGPPPGNRNSQNPTSPGGSNQFLTPPPGGRGGRSKDTTKLHHPTPKPLPRVLEEVPLSNAGPTAEEKGKAPVHVNGSARSSVDSKKGKEKDLLGDSSSEGSASNGPTPATTPPPAAKRKSKEEEKRDVIAQMNDVRLTDDEDEDDEDDKKKEEAKENKKATVEAV</sequence>
<name>A0A3N4IGJ6_ASCIM</name>
<organism evidence="4 5">
    <name type="scientific">Ascobolus immersus RN42</name>
    <dbReference type="NCBI Taxonomy" id="1160509"/>
    <lineage>
        <taxon>Eukaryota</taxon>
        <taxon>Fungi</taxon>
        <taxon>Dikarya</taxon>
        <taxon>Ascomycota</taxon>
        <taxon>Pezizomycotina</taxon>
        <taxon>Pezizomycetes</taxon>
        <taxon>Pezizales</taxon>
        <taxon>Ascobolaceae</taxon>
        <taxon>Ascobolus</taxon>
    </lineage>
</organism>
<keyword evidence="5" id="KW-1185">Reference proteome</keyword>
<dbReference type="Gene3D" id="3.40.1580.10">
    <property type="entry name" value="SMI1/KNR4-like"/>
    <property type="match status" value="1"/>
</dbReference>
<reference evidence="4 5" key="1">
    <citation type="journal article" date="2018" name="Nat. Ecol. Evol.">
        <title>Pezizomycetes genomes reveal the molecular basis of ectomycorrhizal truffle lifestyle.</title>
        <authorList>
            <person name="Murat C."/>
            <person name="Payen T."/>
            <person name="Noel B."/>
            <person name="Kuo A."/>
            <person name="Morin E."/>
            <person name="Chen J."/>
            <person name="Kohler A."/>
            <person name="Krizsan K."/>
            <person name="Balestrini R."/>
            <person name="Da Silva C."/>
            <person name="Montanini B."/>
            <person name="Hainaut M."/>
            <person name="Levati E."/>
            <person name="Barry K.W."/>
            <person name="Belfiori B."/>
            <person name="Cichocki N."/>
            <person name="Clum A."/>
            <person name="Dockter R.B."/>
            <person name="Fauchery L."/>
            <person name="Guy J."/>
            <person name="Iotti M."/>
            <person name="Le Tacon F."/>
            <person name="Lindquist E.A."/>
            <person name="Lipzen A."/>
            <person name="Malagnac F."/>
            <person name="Mello A."/>
            <person name="Molinier V."/>
            <person name="Miyauchi S."/>
            <person name="Poulain J."/>
            <person name="Riccioni C."/>
            <person name="Rubini A."/>
            <person name="Sitrit Y."/>
            <person name="Splivallo R."/>
            <person name="Traeger S."/>
            <person name="Wang M."/>
            <person name="Zifcakova L."/>
            <person name="Wipf D."/>
            <person name="Zambonelli A."/>
            <person name="Paolocci F."/>
            <person name="Nowrousian M."/>
            <person name="Ottonello S."/>
            <person name="Baldrian P."/>
            <person name="Spatafora J.W."/>
            <person name="Henrissat B."/>
            <person name="Nagy L.G."/>
            <person name="Aury J.M."/>
            <person name="Wincker P."/>
            <person name="Grigoriev I.V."/>
            <person name="Bonfante P."/>
            <person name="Martin F.M."/>
        </authorList>
    </citation>
    <scope>NUCLEOTIDE SEQUENCE [LARGE SCALE GENOMIC DNA]</scope>
    <source>
        <strain evidence="4 5">RN42</strain>
    </source>
</reference>
<dbReference type="GO" id="GO:0043332">
    <property type="term" value="C:mating projection tip"/>
    <property type="evidence" value="ECO:0007669"/>
    <property type="project" value="TreeGrafter"/>
</dbReference>
<feature type="compositionally biased region" description="Basic and acidic residues" evidence="2">
    <location>
        <begin position="19"/>
        <end position="36"/>
    </location>
</feature>
<dbReference type="InterPro" id="IPR051873">
    <property type="entry name" value="KNR4/SMI1_regulator"/>
</dbReference>
<evidence type="ECO:0000259" key="3">
    <source>
        <dbReference type="SMART" id="SM00860"/>
    </source>
</evidence>
<feature type="domain" description="Knr4/Smi1-like" evidence="3">
    <location>
        <begin position="158"/>
        <end position="323"/>
    </location>
</feature>
<dbReference type="InterPro" id="IPR018958">
    <property type="entry name" value="Knr4/Smi1-like_dom"/>
</dbReference>
<gene>
    <name evidence="4" type="ORF">BJ508DRAFT_51132</name>
</gene>
<feature type="compositionally biased region" description="Polar residues" evidence="2">
    <location>
        <begin position="471"/>
        <end position="481"/>
    </location>
</feature>
<dbReference type="InterPro" id="IPR037883">
    <property type="entry name" value="Knr4/Smi1-like_sf"/>
</dbReference>
<dbReference type="PIRSF" id="PIRSF017023">
    <property type="entry name" value="KNR4"/>
    <property type="match status" value="1"/>
</dbReference>
<accession>A0A3N4IGJ6</accession>
<dbReference type="OrthoDB" id="2305498at2759"/>
<comment type="similarity">
    <text evidence="1">Belongs to the KNR4/SMI1 family.</text>
</comment>
<dbReference type="AlphaFoldDB" id="A0A3N4IGJ6"/>